<sequence>MPLLTLVSQKKHLDSYFETTFCRSWRHFVEFTGSVRLPKEREMYEDNLIDENDYVPVDNFENESFDPNMMGYSDYESYRVVKKSRQNPVEDLPKKIEALFKGIADLPREEGYSDMNHDVYKIDNINHFQKISTEEEILEKYQMRSKQRADDRKTKLEDAKTVFESLKGGFAKIEAVI</sequence>
<dbReference type="EMBL" id="JAEPRD010000034">
    <property type="protein sequence ID" value="KAG2205846.1"/>
    <property type="molecule type" value="Genomic_DNA"/>
</dbReference>
<proteinExistence type="predicted"/>
<accession>A0A8H7RA18</accession>
<name>A0A8H7RA18_9FUNG</name>
<gene>
    <name evidence="1" type="ORF">INT47_004029</name>
</gene>
<dbReference type="Proteomes" id="UP000603453">
    <property type="component" value="Unassembled WGS sequence"/>
</dbReference>
<evidence type="ECO:0000313" key="2">
    <source>
        <dbReference type="Proteomes" id="UP000603453"/>
    </source>
</evidence>
<dbReference type="AlphaFoldDB" id="A0A8H7RA18"/>
<reference evidence="1" key="1">
    <citation type="submission" date="2020-12" db="EMBL/GenBank/DDBJ databases">
        <title>Metabolic potential, ecology and presence of endohyphal bacteria is reflected in genomic diversity of Mucoromycotina.</title>
        <authorList>
            <person name="Muszewska A."/>
            <person name="Okrasinska A."/>
            <person name="Steczkiewicz K."/>
            <person name="Drgas O."/>
            <person name="Orlowska M."/>
            <person name="Perlinska-Lenart U."/>
            <person name="Aleksandrzak-Piekarczyk T."/>
            <person name="Szatraj K."/>
            <person name="Zielenkiewicz U."/>
            <person name="Pilsyk S."/>
            <person name="Malc E."/>
            <person name="Mieczkowski P."/>
            <person name="Kruszewska J.S."/>
            <person name="Biernat P."/>
            <person name="Pawlowska J."/>
        </authorList>
    </citation>
    <scope>NUCLEOTIDE SEQUENCE</scope>
    <source>
        <strain evidence="1">WA0000017839</strain>
    </source>
</reference>
<comment type="caution">
    <text evidence="1">The sequence shown here is derived from an EMBL/GenBank/DDBJ whole genome shotgun (WGS) entry which is preliminary data.</text>
</comment>
<keyword evidence="2" id="KW-1185">Reference proteome</keyword>
<protein>
    <submittedName>
        <fullName evidence="1">Uncharacterized protein</fullName>
    </submittedName>
</protein>
<evidence type="ECO:0000313" key="1">
    <source>
        <dbReference type="EMBL" id="KAG2205846.1"/>
    </source>
</evidence>
<organism evidence="1 2">
    <name type="scientific">Mucor saturninus</name>
    <dbReference type="NCBI Taxonomy" id="64648"/>
    <lineage>
        <taxon>Eukaryota</taxon>
        <taxon>Fungi</taxon>
        <taxon>Fungi incertae sedis</taxon>
        <taxon>Mucoromycota</taxon>
        <taxon>Mucoromycotina</taxon>
        <taxon>Mucoromycetes</taxon>
        <taxon>Mucorales</taxon>
        <taxon>Mucorineae</taxon>
        <taxon>Mucoraceae</taxon>
        <taxon>Mucor</taxon>
    </lineage>
</organism>